<gene>
    <name evidence="1" type="ORF">HNR40_010590</name>
</gene>
<keyword evidence="2" id="KW-1185">Reference proteome</keyword>
<dbReference type="Proteomes" id="UP000568380">
    <property type="component" value="Unassembled WGS sequence"/>
</dbReference>
<dbReference type="AlphaFoldDB" id="A0A7W8ENG8"/>
<evidence type="ECO:0000313" key="1">
    <source>
        <dbReference type="EMBL" id="MBB5085077.1"/>
    </source>
</evidence>
<organism evidence="1 2">
    <name type="scientific">Nonomuraea endophytica</name>
    <dbReference type="NCBI Taxonomy" id="714136"/>
    <lineage>
        <taxon>Bacteria</taxon>
        <taxon>Bacillati</taxon>
        <taxon>Actinomycetota</taxon>
        <taxon>Actinomycetes</taxon>
        <taxon>Streptosporangiales</taxon>
        <taxon>Streptosporangiaceae</taxon>
        <taxon>Nonomuraea</taxon>
    </lineage>
</organism>
<name>A0A7W8ENG8_9ACTN</name>
<reference evidence="1 2" key="1">
    <citation type="submission" date="2020-08" db="EMBL/GenBank/DDBJ databases">
        <title>Genomic Encyclopedia of Type Strains, Phase IV (KMG-IV): sequencing the most valuable type-strain genomes for metagenomic binning, comparative biology and taxonomic classification.</title>
        <authorList>
            <person name="Goeker M."/>
        </authorList>
    </citation>
    <scope>NUCLEOTIDE SEQUENCE [LARGE SCALE GENOMIC DNA]</scope>
    <source>
        <strain evidence="1 2">DSM 45385</strain>
    </source>
</reference>
<proteinExistence type="predicted"/>
<dbReference type="EMBL" id="JACHIN010000030">
    <property type="protein sequence ID" value="MBB5085077.1"/>
    <property type="molecule type" value="Genomic_DNA"/>
</dbReference>
<protein>
    <submittedName>
        <fullName evidence="1">Uncharacterized protein</fullName>
    </submittedName>
</protein>
<dbReference type="RefSeq" id="WP_184976207.1">
    <property type="nucleotide sequence ID" value="NZ_JACHIN010000030.1"/>
</dbReference>
<evidence type="ECO:0000313" key="2">
    <source>
        <dbReference type="Proteomes" id="UP000568380"/>
    </source>
</evidence>
<accession>A0A7W8ENG8</accession>
<sequence>MRSQFGSNGFASNPQASFLQGGIVARHLQSADVTPFVEHGRPYLPQAAFSDAVTCTNNLHVPACRIETDGCHTTALPTDFGCATDLQVCSNTFGC</sequence>
<comment type="caution">
    <text evidence="1">The sequence shown here is derived from an EMBL/GenBank/DDBJ whole genome shotgun (WGS) entry which is preliminary data.</text>
</comment>